<dbReference type="AlphaFoldDB" id="A0A238KD96"/>
<keyword evidence="1" id="KW-0732">Signal</keyword>
<proteinExistence type="predicted"/>
<dbReference type="InterPro" id="IPR036249">
    <property type="entry name" value="Thioredoxin-like_sf"/>
</dbReference>
<reference evidence="2 3" key="1">
    <citation type="submission" date="2017-05" db="EMBL/GenBank/DDBJ databases">
        <authorList>
            <person name="Song R."/>
            <person name="Chenine A.L."/>
            <person name="Ruprecht R.M."/>
        </authorList>
    </citation>
    <scope>NUCLEOTIDE SEQUENCE [LARGE SCALE GENOMIC DNA]</scope>
    <source>
        <strain evidence="2 3">CECT 8663</strain>
    </source>
</reference>
<dbReference type="RefSeq" id="WP_097804619.1">
    <property type="nucleotide sequence ID" value="NZ_FXYH01000006.1"/>
</dbReference>
<dbReference type="OrthoDB" id="9808254at2"/>
<sequence>MRKLIPQLSAMSIVAWTAFSGALWAQENQVVVELYTSQGCSSCPPADALLHELAGRDDVIPLALHVDYWDYIGWKDSFAQAKFTKRQKGYARAGGWRTIYTPQMVINGAEDVVGSRPMKVTDLIRKHAKRAPRVDLDVSRSGNTLRINAKSLAGSEPCDIHIVRYEPTEEVKITRGENSGRSLTYSHIVKDWQRVEQWNGQGTYSAKFSLKGLGPVVVILQEPNHGAIVAAARLR</sequence>
<organism evidence="2 3">
    <name type="scientific">Pelagimonas varians</name>
    <dbReference type="NCBI Taxonomy" id="696760"/>
    <lineage>
        <taxon>Bacteria</taxon>
        <taxon>Pseudomonadati</taxon>
        <taxon>Pseudomonadota</taxon>
        <taxon>Alphaproteobacteria</taxon>
        <taxon>Rhodobacterales</taxon>
        <taxon>Roseobacteraceae</taxon>
        <taxon>Pelagimonas</taxon>
    </lineage>
</organism>
<evidence type="ECO:0000256" key="1">
    <source>
        <dbReference type="SAM" id="SignalP"/>
    </source>
</evidence>
<accession>A0A238KD96</accession>
<dbReference type="EMBL" id="FXYH01000006">
    <property type="protein sequence ID" value="SMX40805.1"/>
    <property type="molecule type" value="Genomic_DNA"/>
</dbReference>
<dbReference type="PANTHER" id="PTHR36057">
    <property type="match status" value="1"/>
</dbReference>
<dbReference type="InterPro" id="IPR010634">
    <property type="entry name" value="DUF1223"/>
</dbReference>
<evidence type="ECO:0008006" key="4">
    <source>
        <dbReference type="Google" id="ProtNLM"/>
    </source>
</evidence>
<gene>
    <name evidence="2" type="ORF">PEV8663_02124</name>
</gene>
<dbReference type="Proteomes" id="UP000220836">
    <property type="component" value="Unassembled WGS sequence"/>
</dbReference>
<feature type="signal peptide" evidence="1">
    <location>
        <begin position="1"/>
        <end position="25"/>
    </location>
</feature>
<protein>
    <recommendedName>
        <fullName evidence="4">Secreted protein</fullName>
    </recommendedName>
</protein>
<dbReference type="Pfam" id="PF06764">
    <property type="entry name" value="DUF1223"/>
    <property type="match status" value="1"/>
</dbReference>
<feature type="chain" id="PRO_5012556938" description="Secreted protein" evidence="1">
    <location>
        <begin position="26"/>
        <end position="235"/>
    </location>
</feature>
<dbReference type="PANTHER" id="PTHR36057:SF1">
    <property type="entry name" value="LIPOPROTEIN LIPID ATTACHMENT SITE-LIKE PROTEIN, PUTATIVE (DUF1223)-RELATED"/>
    <property type="match status" value="1"/>
</dbReference>
<dbReference type="SUPFAM" id="SSF52833">
    <property type="entry name" value="Thioredoxin-like"/>
    <property type="match status" value="1"/>
</dbReference>
<keyword evidence="3" id="KW-1185">Reference proteome</keyword>
<evidence type="ECO:0000313" key="3">
    <source>
        <dbReference type="Proteomes" id="UP000220836"/>
    </source>
</evidence>
<evidence type="ECO:0000313" key="2">
    <source>
        <dbReference type="EMBL" id="SMX40805.1"/>
    </source>
</evidence>
<name>A0A238KD96_9RHOB</name>